<dbReference type="InterPro" id="IPR022800">
    <property type="entry name" value="Spt4/RpoE2_Znf"/>
</dbReference>
<dbReference type="GO" id="GO:0006355">
    <property type="term" value="P:regulation of DNA-templated transcription"/>
    <property type="evidence" value="ECO:0007669"/>
    <property type="project" value="InterPro"/>
</dbReference>
<feature type="domain" description="Spt4/RpoE2 zinc finger" evidence="9">
    <location>
        <begin position="6"/>
        <end position="84"/>
    </location>
</feature>
<dbReference type="GO" id="GO:0008270">
    <property type="term" value="F:zinc ion binding"/>
    <property type="evidence" value="ECO:0007669"/>
    <property type="project" value="InterPro"/>
</dbReference>
<keyword evidence="6 8" id="KW-0539">Nucleus</keyword>
<dbReference type="GO" id="GO:0000775">
    <property type="term" value="C:chromosome, centromeric region"/>
    <property type="evidence" value="ECO:0007669"/>
    <property type="project" value="UniProtKB-SubCell"/>
</dbReference>
<organism evidence="10 11">
    <name type="scientific">Saccharomycopsis crataegensis</name>
    <dbReference type="NCBI Taxonomy" id="43959"/>
    <lineage>
        <taxon>Eukaryota</taxon>
        <taxon>Fungi</taxon>
        <taxon>Dikarya</taxon>
        <taxon>Ascomycota</taxon>
        <taxon>Saccharomycotina</taxon>
        <taxon>Saccharomycetes</taxon>
        <taxon>Saccharomycopsidaceae</taxon>
        <taxon>Saccharomycopsis</taxon>
    </lineage>
</organism>
<evidence type="ECO:0000313" key="10">
    <source>
        <dbReference type="EMBL" id="GMM36778.1"/>
    </source>
</evidence>
<name>A0AAV5QRK3_9ASCO</name>
<dbReference type="Proteomes" id="UP001360560">
    <property type="component" value="Unassembled WGS sequence"/>
</dbReference>
<dbReference type="SUPFAM" id="SSF63393">
    <property type="entry name" value="RNA polymerase subunits"/>
    <property type="match status" value="1"/>
</dbReference>
<comment type="function">
    <text evidence="8">The SPT4-SPT5 complex mediates both activation and inhibition of transcription elongation, and plays a role in pre-mRNA processing. This complex seems to be important for the stability of the RNA polymerase II elongation machinery on the chromatin template but not for the inherent ability of this machinery to translocate down the gene.</text>
</comment>
<dbReference type="InterPro" id="IPR029040">
    <property type="entry name" value="RPABC4/Spt4"/>
</dbReference>
<dbReference type="PANTHER" id="PTHR12882:SF1">
    <property type="entry name" value="TRANSCRIPTION ELONGATION FACTOR SPT4"/>
    <property type="match status" value="1"/>
</dbReference>
<evidence type="ECO:0000256" key="8">
    <source>
        <dbReference type="PIRNR" id="PIRNR025023"/>
    </source>
</evidence>
<dbReference type="GeneID" id="90074753"/>
<dbReference type="Pfam" id="PF06093">
    <property type="entry name" value="Spt4"/>
    <property type="match status" value="1"/>
</dbReference>
<dbReference type="GO" id="GO:0003746">
    <property type="term" value="F:translation elongation factor activity"/>
    <property type="evidence" value="ECO:0007669"/>
    <property type="project" value="UniProtKB-KW"/>
</dbReference>
<evidence type="ECO:0000256" key="3">
    <source>
        <dbReference type="ARBA" id="ARBA00010464"/>
    </source>
</evidence>
<gene>
    <name evidence="10" type="ORF">DASC09_041030</name>
</gene>
<protein>
    <recommendedName>
        <fullName evidence="4 8">Transcription elongation factor SPT4</fullName>
    </recommendedName>
</protein>
<comment type="caution">
    <text evidence="10">The sequence shown here is derived from an EMBL/GenBank/DDBJ whole genome shotgun (WGS) entry which is preliminary data.</text>
</comment>
<keyword evidence="7" id="KW-0137">Centromere</keyword>
<dbReference type="InterPro" id="IPR038510">
    <property type="entry name" value="Spt4_sf"/>
</dbReference>
<evidence type="ECO:0000256" key="1">
    <source>
        <dbReference type="ARBA" id="ARBA00004123"/>
    </source>
</evidence>
<dbReference type="PIRSF" id="PIRSF025023">
    <property type="entry name" value="Spt4"/>
    <property type="match status" value="1"/>
</dbReference>
<proteinExistence type="inferred from homology"/>
<dbReference type="InterPro" id="IPR009287">
    <property type="entry name" value="Spt4"/>
</dbReference>
<keyword evidence="5 8" id="KW-0804">Transcription</keyword>
<dbReference type="PANTHER" id="PTHR12882">
    <property type="entry name" value="SUPPRESSOR OF TY 4"/>
    <property type="match status" value="1"/>
</dbReference>
<dbReference type="EMBL" id="BTFZ01000011">
    <property type="protein sequence ID" value="GMM36778.1"/>
    <property type="molecule type" value="Genomic_DNA"/>
</dbReference>
<dbReference type="RefSeq" id="XP_064853774.1">
    <property type="nucleotide sequence ID" value="XM_064997702.1"/>
</dbReference>
<comment type="subcellular location">
    <subcellularLocation>
        <location evidence="2">Chromosome</location>
        <location evidence="2">Centromere</location>
    </subcellularLocation>
    <subcellularLocation>
        <location evidence="1 8">Nucleus</location>
    </subcellularLocation>
</comment>
<evidence type="ECO:0000256" key="7">
    <source>
        <dbReference type="ARBA" id="ARBA00023328"/>
    </source>
</evidence>
<dbReference type="GO" id="GO:0000993">
    <property type="term" value="F:RNA polymerase II complex binding"/>
    <property type="evidence" value="ECO:0007669"/>
    <property type="project" value="TreeGrafter"/>
</dbReference>
<evidence type="ECO:0000259" key="9">
    <source>
        <dbReference type="SMART" id="SM01389"/>
    </source>
</evidence>
<evidence type="ECO:0000256" key="5">
    <source>
        <dbReference type="ARBA" id="ARBA00023163"/>
    </source>
</evidence>
<sequence length="111" mass="12290">MSLRQERACMLCGVIRTQQQFLREGCPNCEAELSFAGEDTTNVIECTSPSFEGIVALGEAEQSWVAKWLRIDNFQPGLYAVKVSGKLPPDVVNDLEAKGIHYRPRDGSVTD</sequence>
<keyword evidence="11" id="KW-1185">Reference proteome</keyword>
<evidence type="ECO:0000256" key="4">
    <source>
        <dbReference type="ARBA" id="ARBA00020182"/>
    </source>
</evidence>
<evidence type="ECO:0000256" key="6">
    <source>
        <dbReference type="ARBA" id="ARBA00023242"/>
    </source>
</evidence>
<dbReference type="GO" id="GO:0140673">
    <property type="term" value="P:transcription elongation-coupled chromatin remodeling"/>
    <property type="evidence" value="ECO:0007669"/>
    <property type="project" value="InterPro"/>
</dbReference>
<dbReference type="CDD" id="cd07973">
    <property type="entry name" value="Spt4"/>
    <property type="match status" value="1"/>
</dbReference>
<dbReference type="AlphaFoldDB" id="A0AAV5QRK3"/>
<accession>A0AAV5QRK3</accession>
<keyword evidence="10" id="KW-0648">Protein biosynthesis</keyword>
<dbReference type="SMART" id="SM01389">
    <property type="entry name" value="Spt4"/>
    <property type="match status" value="1"/>
</dbReference>
<dbReference type="Gene3D" id="3.30.40.210">
    <property type="match status" value="1"/>
</dbReference>
<keyword evidence="10" id="KW-0251">Elongation factor</keyword>
<evidence type="ECO:0000256" key="2">
    <source>
        <dbReference type="ARBA" id="ARBA00004584"/>
    </source>
</evidence>
<evidence type="ECO:0000313" key="11">
    <source>
        <dbReference type="Proteomes" id="UP001360560"/>
    </source>
</evidence>
<comment type="similarity">
    <text evidence="3 8">Belongs to the SPT4 family.</text>
</comment>
<dbReference type="GO" id="GO:0032044">
    <property type="term" value="C:DSIF complex"/>
    <property type="evidence" value="ECO:0007669"/>
    <property type="project" value="TreeGrafter"/>
</dbReference>
<reference evidence="10 11" key="1">
    <citation type="journal article" date="2023" name="Elife">
        <title>Identification of key yeast species and microbe-microbe interactions impacting larval growth of Drosophila in the wild.</title>
        <authorList>
            <person name="Mure A."/>
            <person name="Sugiura Y."/>
            <person name="Maeda R."/>
            <person name="Honda K."/>
            <person name="Sakurai N."/>
            <person name="Takahashi Y."/>
            <person name="Watada M."/>
            <person name="Katoh T."/>
            <person name="Gotoh A."/>
            <person name="Gotoh Y."/>
            <person name="Taniguchi I."/>
            <person name="Nakamura K."/>
            <person name="Hayashi T."/>
            <person name="Katayama T."/>
            <person name="Uemura T."/>
            <person name="Hattori Y."/>
        </authorList>
    </citation>
    <scope>NUCLEOTIDE SEQUENCE [LARGE SCALE GENOMIC DNA]</scope>
    <source>
        <strain evidence="10 11">SC-9</strain>
    </source>
</reference>